<dbReference type="STRING" id="4155.A0A022PVJ9"/>
<dbReference type="Pfam" id="PF10604">
    <property type="entry name" value="Polyketide_cyc2"/>
    <property type="match status" value="1"/>
</dbReference>
<dbReference type="Proteomes" id="UP000030748">
    <property type="component" value="Unassembled WGS sequence"/>
</dbReference>
<protein>
    <recommendedName>
        <fullName evidence="3">Bet v I/Major latex protein domain-containing protein</fullName>
    </recommendedName>
</protein>
<dbReference type="PANTHER" id="PTHR33789:SF11">
    <property type="entry name" value="OS05G0202300 PROTEIN"/>
    <property type="match status" value="1"/>
</dbReference>
<dbReference type="InterPro" id="IPR023393">
    <property type="entry name" value="START-like_dom_sf"/>
</dbReference>
<dbReference type="eggNOG" id="ENOG502S1EM">
    <property type="taxonomic scope" value="Eukaryota"/>
</dbReference>
<sequence length="182" mass="20035">MAAEEDVIELKWEGKVIAKLNKATPQEVWLLLEDFCSFHKWLPTIDTCYKVVDDDDEGLVRYCAATTPAPSGGGGGGVVKWCHEKLLDVDPVGMRLSYEVLDNNMGLKSYRSTIKVVPAGVINGGDEGTDGCQIEWSFLADPIDGLSYDEMVNYLDVSLQGMALNMEKALLDSSLMEKKYSS</sequence>
<reference evidence="1 2" key="1">
    <citation type="journal article" date="2013" name="Proc. Natl. Acad. Sci. U.S.A.">
        <title>Fine-scale variation in meiotic recombination in Mimulus inferred from population shotgun sequencing.</title>
        <authorList>
            <person name="Hellsten U."/>
            <person name="Wright K.M."/>
            <person name="Jenkins J."/>
            <person name="Shu S."/>
            <person name="Yuan Y."/>
            <person name="Wessler S.R."/>
            <person name="Schmutz J."/>
            <person name="Willis J.H."/>
            <person name="Rokhsar D.S."/>
        </authorList>
    </citation>
    <scope>NUCLEOTIDE SEQUENCE [LARGE SCALE GENOMIC DNA]</scope>
    <source>
        <strain evidence="2">cv. DUN x IM62</strain>
    </source>
</reference>
<proteinExistence type="predicted"/>
<gene>
    <name evidence="1" type="ORF">MIMGU_mgv1a019925mg</name>
</gene>
<dbReference type="PhylomeDB" id="A0A022PVJ9"/>
<dbReference type="AlphaFoldDB" id="A0A022PVJ9"/>
<dbReference type="CDD" id="cd07821">
    <property type="entry name" value="PYR_PYL_RCAR_like"/>
    <property type="match status" value="1"/>
</dbReference>
<keyword evidence="2" id="KW-1185">Reference proteome</keyword>
<dbReference type="KEGG" id="egt:105977060"/>
<name>A0A022PVJ9_ERYGU</name>
<evidence type="ECO:0000313" key="1">
    <source>
        <dbReference type="EMBL" id="EYU20417.1"/>
    </source>
</evidence>
<dbReference type="SUPFAM" id="SSF55961">
    <property type="entry name" value="Bet v1-like"/>
    <property type="match status" value="1"/>
</dbReference>
<dbReference type="InterPro" id="IPR019587">
    <property type="entry name" value="Polyketide_cyclase/dehydratase"/>
</dbReference>
<dbReference type="OrthoDB" id="1592664at2759"/>
<dbReference type="InterPro" id="IPR053249">
    <property type="entry name" value="LFS"/>
</dbReference>
<dbReference type="Gene3D" id="3.30.530.20">
    <property type="match status" value="1"/>
</dbReference>
<dbReference type="GO" id="GO:0004864">
    <property type="term" value="F:protein phosphatase inhibitor activity"/>
    <property type="evidence" value="ECO:0007669"/>
    <property type="project" value="UniProtKB-ARBA"/>
</dbReference>
<dbReference type="EMBL" id="KI632284">
    <property type="protein sequence ID" value="EYU20417.1"/>
    <property type="molecule type" value="Genomic_DNA"/>
</dbReference>
<evidence type="ECO:0000313" key="2">
    <source>
        <dbReference type="Proteomes" id="UP000030748"/>
    </source>
</evidence>
<accession>A0A022PVJ9</accession>
<dbReference type="OMA" id="RYCEGVP"/>
<dbReference type="PANTHER" id="PTHR33789">
    <property type="entry name" value="LACHRYMATORY-FACTOR SYNTHASE"/>
    <property type="match status" value="1"/>
</dbReference>
<evidence type="ECO:0008006" key="3">
    <source>
        <dbReference type="Google" id="ProtNLM"/>
    </source>
</evidence>
<organism evidence="1 2">
    <name type="scientific">Erythranthe guttata</name>
    <name type="common">Yellow monkey flower</name>
    <name type="synonym">Mimulus guttatus</name>
    <dbReference type="NCBI Taxonomy" id="4155"/>
    <lineage>
        <taxon>Eukaryota</taxon>
        <taxon>Viridiplantae</taxon>
        <taxon>Streptophyta</taxon>
        <taxon>Embryophyta</taxon>
        <taxon>Tracheophyta</taxon>
        <taxon>Spermatophyta</taxon>
        <taxon>Magnoliopsida</taxon>
        <taxon>eudicotyledons</taxon>
        <taxon>Gunneridae</taxon>
        <taxon>Pentapetalae</taxon>
        <taxon>asterids</taxon>
        <taxon>lamiids</taxon>
        <taxon>Lamiales</taxon>
        <taxon>Phrymaceae</taxon>
        <taxon>Erythranthe</taxon>
    </lineage>
</organism>